<dbReference type="Proteomes" id="UP001165393">
    <property type="component" value="Unassembled WGS sequence"/>
</dbReference>
<gene>
    <name evidence="2" type="ORF">NAF29_17785</name>
</gene>
<comment type="caution">
    <text evidence="2">The sequence shown here is derived from an EMBL/GenBank/DDBJ whole genome shotgun (WGS) entry which is preliminary data.</text>
</comment>
<dbReference type="AlphaFoldDB" id="A0AA41WCB1"/>
<proteinExistence type="predicted"/>
<name>A0AA41WCB1_9GAMM</name>
<evidence type="ECO:0008006" key="4">
    <source>
        <dbReference type="Google" id="ProtNLM"/>
    </source>
</evidence>
<keyword evidence="3" id="KW-1185">Reference proteome</keyword>
<feature type="transmembrane region" description="Helical" evidence="1">
    <location>
        <begin position="7"/>
        <end position="27"/>
    </location>
</feature>
<keyword evidence="1" id="KW-0472">Membrane</keyword>
<dbReference type="EMBL" id="JAMQGP010000011">
    <property type="protein sequence ID" value="MCM2681501.1"/>
    <property type="molecule type" value="Genomic_DNA"/>
</dbReference>
<dbReference type="RefSeq" id="WP_251262982.1">
    <property type="nucleotide sequence ID" value="NZ_JAMQGP010000011.1"/>
</dbReference>
<organism evidence="2 3">
    <name type="scientific">Echinimonas agarilytica</name>
    <dbReference type="NCBI Taxonomy" id="1215918"/>
    <lineage>
        <taxon>Bacteria</taxon>
        <taxon>Pseudomonadati</taxon>
        <taxon>Pseudomonadota</taxon>
        <taxon>Gammaproteobacteria</taxon>
        <taxon>Alteromonadales</taxon>
        <taxon>Echinimonadaceae</taxon>
        <taxon>Echinimonas</taxon>
    </lineage>
</organism>
<keyword evidence="1" id="KW-0812">Transmembrane</keyword>
<protein>
    <recommendedName>
        <fullName evidence="4">Right handed beta helix domain-containing protein</fullName>
    </recommendedName>
</protein>
<accession>A0AA41WCB1</accession>
<evidence type="ECO:0000256" key="1">
    <source>
        <dbReference type="SAM" id="Phobius"/>
    </source>
</evidence>
<dbReference type="Gene3D" id="2.160.20.10">
    <property type="entry name" value="Single-stranded right-handed beta-helix, Pectin lyase-like"/>
    <property type="match status" value="1"/>
</dbReference>
<dbReference type="SUPFAM" id="SSF51126">
    <property type="entry name" value="Pectin lyase-like"/>
    <property type="match status" value="1"/>
</dbReference>
<sequence>MLSKKILIGYLIACSVIVHAAIGIWAYKSTSTVLDTGVPLSILAEQKLRHMEKSSTVVEQALKPALKALANTRLDQTIPLTPRTNIMPVQSKAMNTAGACFVDSGKKLLETLEKKPHCKNTIVLPGTYTLKKRVIKVAGSHRIIQAGGDAVIRLLSEEGIYISSPHINFSGFRIEGVCKSDYCDHIFHVVGKAKHTVLHNNVLVNANAAIKVNGLGKQYPDQGIISENIIFNTTVRRSKRSVTPIDIVAANEWDISNNTIFDFHKVGSNGTSYGLFVKGGGQGSNISGNLVVCDAKNKSKGVQIGLSIGGGGTGKEYRRQGSRGYEYKDTVMNHNLVLNCTTDVGIYINKGQDITLANNIVLSSSGIDVRYAVSSALFRNNIITGRILSRDGGHFDASANLIRKLSTVTAKDYSFEAIESASQLDFSTSNEGKHSANAQTIEFSKALPNFCGKLELSTDYLGLSDQGFCSERLSRVFEHDANSDFTDS</sequence>
<evidence type="ECO:0000313" key="2">
    <source>
        <dbReference type="EMBL" id="MCM2681501.1"/>
    </source>
</evidence>
<reference evidence="2 3" key="1">
    <citation type="journal article" date="2013" name="Antonie Van Leeuwenhoek">
        <title>Echinimonas agarilytica gen. nov., sp. nov., a new gammaproteobacterium isolated from the sea urchin Strongylocentrotus intermedius.</title>
        <authorList>
            <person name="Nedashkovskaya O.I."/>
            <person name="Stenkova A.M."/>
            <person name="Zhukova N.V."/>
            <person name="Van Trappen S."/>
            <person name="Lee J.S."/>
            <person name="Kim S.B."/>
        </authorList>
    </citation>
    <scope>NUCLEOTIDE SEQUENCE [LARGE SCALE GENOMIC DNA]</scope>
    <source>
        <strain evidence="2 3">KMM 6351</strain>
    </source>
</reference>
<dbReference type="InterPro" id="IPR012334">
    <property type="entry name" value="Pectin_lyas_fold"/>
</dbReference>
<keyword evidence="1" id="KW-1133">Transmembrane helix</keyword>
<dbReference type="InterPro" id="IPR011050">
    <property type="entry name" value="Pectin_lyase_fold/virulence"/>
</dbReference>
<evidence type="ECO:0000313" key="3">
    <source>
        <dbReference type="Proteomes" id="UP001165393"/>
    </source>
</evidence>